<keyword evidence="10" id="KW-1185">Reference proteome</keyword>
<accession>A0A811KSM0</accession>
<keyword evidence="3" id="KW-0677">Repeat</keyword>
<evidence type="ECO:0000313" key="10">
    <source>
        <dbReference type="Proteomes" id="UP000614601"/>
    </source>
</evidence>
<evidence type="ECO:0000256" key="7">
    <source>
        <dbReference type="SAM" id="Coils"/>
    </source>
</evidence>
<proteinExistence type="inferred from homology"/>
<evidence type="ECO:0000259" key="8">
    <source>
        <dbReference type="PROSITE" id="PS50858"/>
    </source>
</evidence>
<comment type="similarity">
    <text evidence="2">Belongs to the TFB1 family.</text>
</comment>
<dbReference type="GO" id="GO:0006351">
    <property type="term" value="P:DNA-templated transcription"/>
    <property type="evidence" value="ECO:0007669"/>
    <property type="project" value="InterPro"/>
</dbReference>
<keyword evidence="6" id="KW-0539">Nucleus</keyword>
<dbReference type="SMART" id="SM00751">
    <property type="entry name" value="BSD"/>
    <property type="match status" value="1"/>
</dbReference>
<dbReference type="CDD" id="cd13229">
    <property type="entry name" value="PH_TFIIH"/>
    <property type="match status" value="1"/>
</dbReference>
<reference evidence="9" key="1">
    <citation type="submission" date="2020-09" db="EMBL/GenBank/DDBJ databases">
        <authorList>
            <person name="Kikuchi T."/>
        </authorList>
    </citation>
    <scope>NUCLEOTIDE SEQUENCE</scope>
    <source>
        <strain evidence="9">SH1</strain>
    </source>
</reference>
<dbReference type="GO" id="GO:0000439">
    <property type="term" value="C:transcription factor TFIIH core complex"/>
    <property type="evidence" value="ECO:0007669"/>
    <property type="project" value="InterPro"/>
</dbReference>
<dbReference type="Proteomes" id="UP000614601">
    <property type="component" value="Unassembled WGS sequence"/>
</dbReference>
<organism evidence="9 10">
    <name type="scientific">Bursaphelenchus okinawaensis</name>
    <dbReference type="NCBI Taxonomy" id="465554"/>
    <lineage>
        <taxon>Eukaryota</taxon>
        <taxon>Metazoa</taxon>
        <taxon>Ecdysozoa</taxon>
        <taxon>Nematoda</taxon>
        <taxon>Chromadorea</taxon>
        <taxon>Rhabditida</taxon>
        <taxon>Tylenchina</taxon>
        <taxon>Tylenchomorpha</taxon>
        <taxon>Aphelenchoidea</taxon>
        <taxon>Aphelenchoididae</taxon>
        <taxon>Bursaphelenchus</taxon>
    </lineage>
</organism>
<gene>
    <name evidence="9" type="ORF">BOKJ2_LOCUS8504</name>
</gene>
<evidence type="ECO:0000256" key="3">
    <source>
        <dbReference type="ARBA" id="ARBA00022737"/>
    </source>
</evidence>
<evidence type="ECO:0000256" key="4">
    <source>
        <dbReference type="ARBA" id="ARBA00023015"/>
    </source>
</evidence>
<dbReference type="InterPro" id="IPR035925">
    <property type="entry name" value="BSD_dom_sf"/>
</dbReference>
<keyword evidence="7" id="KW-0175">Coiled coil</keyword>
<dbReference type="Proteomes" id="UP000783686">
    <property type="component" value="Unassembled WGS sequence"/>
</dbReference>
<dbReference type="Gene3D" id="1.10.3970.10">
    <property type="entry name" value="BSD domain"/>
    <property type="match status" value="1"/>
</dbReference>
<comment type="caution">
    <text evidence="9">The sequence shown here is derived from an EMBL/GenBank/DDBJ whole genome shotgun (WGS) entry which is preliminary data.</text>
</comment>
<dbReference type="EMBL" id="CAJFDH010000004">
    <property type="protein sequence ID" value="CAD5219558.1"/>
    <property type="molecule type" value="Genomic_DNA"/>
</dbReference>
<name>A0A811KSM0_9BILA</name>
<dbReference type="Pfam" id="PF08567">
    <property type="entry name" value="PH_TFIIH"/>
    <property type="match status" value="1"/>
</dbReference>
<dbReference type="PROSITE" id="PS50858">
    <property type="entry name" value="BSD"/>
    <property type="match status" value="1"/>
</dbReference>
<comment type="subcellular location">
    <subcellularLocation>
        <location evidence="1">Nucleus</location>
    </subcellularLocation>
</comment>
<dbReference type="Pfam" id="PF03909">
    <property type="entry name" value="BSD"/>
    <property type="match status" value="1"/>
</dbReference>
<dbReference type="SUPFAM" id="SSF140383">
    <property type="entry name" value="BSD domain-like"/>
    <property type="match status" value="2"/>
</dbReference>
<evidence type="ECO:0000256" key="1">
    <source>
        <dbReference type="ARBA" id="ARBA00004123"/>
    </source>
</evidence>
<keyword evidence="4" id="KW-0805">Transcription regulation</keyword>
<dbReference type="Gene3D" id="6.10.140.1200">
    <property type="match status" value="1"/>
</dbReference>
<evidence type="ECO:0000256" key="6">
    <source>
        <dbReference type="ARBA" id="ARBA00023242"/>
    </source>
</evidence>
<feature type="domain" description="BSD" evidence="8">
    <location>
        <begin position="198"/>
        <end position="250"/>
    </location>
</feature>
<dbReference type="InterPro" id="IPR005607">
    <property type="entry name" value="BSD_dom"/>
</dbReference>
<evidence type="ECO:0000313" key="9">
    <source>
        <dbReference type="EMBL" id="CAD5219558.1"/>
    </source>
</evidence>
<feature type="coiled-coil region" evidence="7">
    <location>
        <begin position="98"/>
        <end position="148"/>
    </location>
</feature>
<sequence length="543" mass="63292">MTGSRKIAEVGTDLLKKVHNVKYRVAGKGKSPIGVLVVYQNRVEWIQNDETTPTLTILYSNVKIQRISQPNKDKVQLQICMNNEDQATFVFMKPGVTKEQLTHERDSIKETIQAALLRYRQINQAKTVKAAKSQNDALEAKKKLLLEDQRLQMLYRHLVSTKLITPKEFWDLNKIPQTSKDELGIPSGFLSSISQTEEGNGIRMNLTMDTIHAIFKTYPIVEKKHLELVPHAMTEQEFWAKFFQSHYFHKEKDMNEDPNDPFFECDKNDAKEINNEKNEARCNPILDLNYLLEDLGIVSEIRSTGNNKNDEDEEIDRLIKRCNYHSGRLLAALMGHEPSSTENADKMEVDEEKHVGYELNLESEDLAEMEHDSSFNNLNVNVKSNLYTVGPKEYPAEDSRRWKNKMMKLTEESTCTEEFEQEFFDGLLSRTSKSEVLQQKEDFFAGLKKQTIQELTTLYSVTWELLRHFWNCMPPVNDDMEKKLDQMNQTLSKFEQTFLTYSKDRIGEKHVSRLFFMLQKAKDKYTEYQKIKKSRGKNKMIFA</sequence>
<dbReference type="InterPro" id="IPR027079">
    <property type="entry name" value="Tfb1/GTF2H1"/>
</dbReference>
<dbReference type="InterPro" id="IPR011993">
    <property type="entry name" value="PH-like_dom_sf"/>
</dbReference>
<keyword evidence="5" id="KW-0804">Transcription</keyword>
<dbReference type="EMBL" id="CAJFCW020000004">
    <property type="protein sequence ID" value="CAG9112649.1"/>
    <property type="molecule type" value="Genomic_DNA"/>
</dbReference>
<dbReference type="GO" id="GO:0006289">
    <property type="term" value="P:nucleotide-excision repair"/>
    <property type="evidence" value="ECO:0007669"/>
    <property type="project" value="InterPro"/>
</dbReference>
<evidence type="ECO:0000256" key="2">
    <source>
        <dbReference type="ARBA" id="ARBA00009448"/>
    </source>
</evidence>
<dbReference type="AlphaFoldDB" id="A0A811KSM0"/>
<protein>
    <recommendedName>
        <fullName evidence="8">BSD domain-containing protein</fullName>
    </recommendedName>
</protein>
<dbReference type="PANTHER" id="PTHR12856">
    <property type="entry name" value="TRANSCRIPTION INITIATION FACTOR IIH-RELATED"/>
    <property type="match status" value="1"/>
</dbReference>
<dbReference type="OrthoDB" id="360521at2759"/>
<dbReference type="InterPro" id="IPR013876">
    <property type="entry name" value="TFIIH_BTF_p62_N"/>
</dbReference>
<evidence type="ECO:0000256" key="5">
    <source>
        <dbReference type="ARBA" id="ARBA00023163"/>
    </source>
</evidence>
<dbReference type="SUPFAM" id="SSF50729">
    <property type="entry name" value="PH domain-like"/>
    <property type="match status" value="1"/>
</dbReference>
<dbReference type="Gene3D" id="2.30.29.30">
    <property type="entry name" value="Pleckstrin-homology domain (PH domain)/Phosphotyrosine-binding domain (PTB)"/>
    <property type="match status" value="1"/>
</dbReference>